<dbReference type="PANTHER" id="PTHR35901:SF1">
    <property type="entry name" value="EXONUCLEASE VAPC9"/>
    <property type="match status" value="1"/>
</dbReference>
<accession>A0A2A9HCX9</accession>
<dbReference type="PANTHER" id="PTHR35901">
    <property type="entry name" value="RIBONUCLEASE VAPC3"/>
    <property type="match status" value="1"/>
</dbReference>
<dbReference type="InterPro" id="IPR044153">
    <property type="entry name" value="PIN_Pae0151-like"/>
</dbReference>
<reference evidence="2 3" key="1">
    <citation type="submission" date="2017-09" db="EMBL/GenBank/DDBJ databases">
        <title>Sequencing the genomes of two abundant thermophiles in Great Basin hot springs: Thermocrinis jamiesonii and novel Chloroflexi Thermoflexus hugenholtzii.</title>
        <authorList>
            <person name="Hedlund B."/>
        </authorList>
    </citation>
    <scope>NUCLEOTIDE SEQUENCE [LARGE SCALE GENOMIC DNA]</scope>
    <source>
        <strain evidence="2 3">G233</strain>
    </source>
</reference>
<dbReference type="InterPro" id="IPR051619">
    <property type="entry name" value="TypeII_TA_RNase_PINc/VapC"/>
</dbReference>
<dbReference type="CDD" id="cd09873">
    <property type="entry name" value="PIN_Pae0151-like"/>
    <property type="match status" value="1"/>
</dbReference>
<evidence type="ECO:0000256" key="1">
    <source>
        <dbReference type="ARBA" id="ARBA00022842"/>
    </source>
</evidence>
<dbReference type="Proteomes" id="UP000223071">
    <property type="component" value="Unassembled WGS sequence"/>
</dbReference>
<evidence type="ECO:0000313" key="2">
    <source>
        <dbReference type="EMBL" id="PFG73824.1"/>
    </source>
</evidence>
<dbReference type="InterPro" id="IPR029060">
    <property type="entry name" value="PIN-like_dom_sf"/>
</dbReference>
<proteinExistence type="predicted"/>
<keyword evidence="1" id="KW-0460">Magnesium</keyword>
<dbReference type="Gene3D" id="3.40.50.1010">
    <property type="entry name" value="5'-nuclease"/>
    <property type="match status" value="1"/>
</dbReference>
<name>A0A2A9HCX9_TEPT2</name>
<comment type="caution">
    <text evidence="2">The sequence shown here is derived from an EMBL/GenBank/DDBJ whole genome shotgun (WGS) entry which is preliminary data.</text>
</comment>
<dbReference type="EMBL" id="PDJQ01000001">
    <property type="protein sequence ID" value="PFG73824.1"/>
    <property type="molecule type" value="Genomic_DNA"/>
</dbReference>
<organism evidence="2 3">
    <name type="scientific">Tepidiforma thermophila (strain KCTC 52669 / CGMCC 1.13589 / G233)</name>
    <dbReference type="NCBI Taxonomy" id="2761530"/>
    <lineage>
        <taxon>Bacteria</taxon>
        <taxon>Bacillati</taxon>
        <taxon>Chloroflexota</taxon>
        <taxon>Tepidiformia</taxon>
        <taxon>Tepidiformales</taxon>
        <taxon>Tepidiformaceae</taxon>
        <taxon>Tepidiforma</taxon>
    </lineage>
</organism>
<sequence>MIVADASLIACLLLPVADRTANELAVRVRALDASWVAAPIWRLEFLNAAAGYLRRGLISAESLMDAYNLAARAVASFRPSYGAVAELLAQSTCTAYDLAYVQVARETGAPLVTFDREILNEFPGTATHPEVLLAGQV</sequence>
<keyword evidence="3" id="KW-1185">Reference proteome</keyword>
<gene>
    <name evidence="2" type="ORF">A9A59_1030</name>
</gene>
<dbReference type="AlphaFoldDB" id="A0A2A9HCX9"/>
<protein>
    <submittedName>
        <fullName evidence="2">Putative nucleic acid-binding protein</fullName>
    </submittedName>
</protein>
<dbReference type="SUPFAM" id="SSF88723">
    <property type="entry name" value="PIN domain-like"/>
    <property type="match status" value="1"/>
</dbReference>
<evidence type="ECO:0000313" key="3">
    <source>
        <dbReference type="Proteomes" id="UP000223071"/>
    </source>
</evidence>